<proteinExistence type="predicted"/>
<dbReference type="STRING" id="1581420.AAW00_13495"/>
<dbReference type="InterPro" id="IPR013159">
    <property type="entry name" value="DnaA_C"/>
</dbReference>
<dbReference type="Pfam" id="PF08299">
    <property type="entry name" value="Bac_DnaA_C"/>
    <property type="match status" value="1"/>
</dbReference>
<keyword evidence="3" id="KW-1185">Reference proteome</keyword>
<dbReference type="EMBL" id="LBHB01000004">
    <property type="protein sequence ID" value="KLE32442.1"/>
    <property type="molecule type" value="Genomic_DNA"/>
</dbReference>
<dbReference type="SMART" id="SM00760">
    <property type="entry name" value="Bac_DnaA_C"/>
    <property type="match status" value="1"/>
</dbReference>
<comment type="caution">
    <text evidence="2">The sequence shown here is derived from an EMBL/GenBank/DDBJ whole genome shotgun (WGS) entry which is preliminary data.</text>
</comment>
<organism evidence="2 3">
    <name type="scientific">Aurantiacibacter luteus</name>
    <dbReference type="NCBI Taxonomy" id="1581420"/>
    <lineage>
        <taxon>Bacteria</taxon>
        <taxon>Pseudomonadati</taxon>
        <taxon>Pseudomonadota</taxon>
        <taxon>Alphaproteobacteria</taxon>
        <taxon>Sphingomonadales</taxon>
        <taxon>Erythrobacteraceae</taxon>
        <taxon>Aurantiacibacter</taxon>
    </lineage>
</organism>
<dbReference type="Gene3D" id="1.10.1750.10">
    <property type="match status" value="1"/>
</dbReference>
<accession>A0A0G9MNZ6</accession>
<dbReference type="GO" id="GO:0005524">
    <property type="term" value="F:ATP binding"/>
    <property type="evidence" value="ECO:0007669"/>
    <property type="project" value="InterPro"/>
</dbReference>
<reference evidence="2 3" key="1">
    <citation type="submission" date="2015-04" db="EMBL/GenBank/DDBJ databases">
        <title>The draft genome sequence of Erythrobacter luteus KA37.</title>
        <authorList>
            <person name="Zhuang L."/>
            <person name="Liu Y."/>
            <person name="Shao Z."/>
        </authorList>
    </citation>
    <scope>NUCLEOTIDE SEQUENCE [LARGE SCALE GENOMIC DNA]</scope>
    <source>
        <strain evidence="2 3">KA37</strain>
    </source>
</reference>
<dbReference type="Proteomes" id="UP000053464">
    <property type="component" value="Unassembled WGS sequence"/>
</dbReference>
<dbReference type="InterPro" id="IPR010921">
    <property type="entry name" value="Trp_repressor/repl_initiator"/>
</dbReference>
<dbReference type="GO" id="GO:0043565">
    <property type="term" value="F:sequence-specific DNA binding"/>
    <property type="evidence" value="ECO:0007669"/>
    <property type="project" value="InterPro"/>
</dbReference>
<evidence type="ECO:0000259" key="1">
    <source>
        <dbReference type="SMART" id="SM00760"/>
    </source>
</evidence>
<evidence type="ECO:0000313" key="3">
    <source>
        <dbReference type="Proteomes" id="UP000053464"/>
    </source>
</evidence>
<feature type="domain" description="Chromosomal replication initiator DnaA C-terminal" evidence="1">
    <location>
        <begin position="3"/>
        <end position="70"/>
    </location>
</feature>
<evidence type="ECO:0000313" key="2">
    <source>
        <dbReference type="EMBL" id="KLE32442.1"/>
    </source>
</evidence>
<name>A0A0G9MNZ6_9SPHN</name>
<dbReference type="GO" id="GO:0006275">
    <property type="term" value="P:regulation of DNA replication"/>
    <property type="evidence" value="ECO:0007669"/>
    <property type="project" value="InterPro"/>
</dbReference>
<sequence length="173" mass="19419">MLAVVDRAAAIVRVDRETFLARGRDREVVRARQAAAWVLQARWEHLSLSMLGKVMGNRDNSTMLFSLRQARAFRERDEWFLRLTDALLAFARSQADGPGREEEAILLLEAENAAREALHLEDEPLQAPRPAERGDVQQESDELVGYDFEDMLVRGSAALLAAIGAAYPERMVA</sequence>
<dbReference type="AlphaFoldDB" id="A0A0G9MNZ6"/>
<dbReference type="SUPFAM" id="SSF48295">
    <property type="entry name" value="TrpR-like"/>
    <property type="match status" value="1"/>
</dbReference>
<dbReference type="GO" id="GO:0006270">
    <property type="term" value="P:DNA replication initiation"/>
    <property type="evidence" value="ECO:0007669"/>
    <property type="project" value="InterPro"/>
</dbReference>
<gene>
    <name evidence="2" type="ORF">AAW00_13495</name>
</gene>
<protein>
    <recommendedName>
        <fullName evidence="1">Chromosomal replication initiator DnaA C-terminal domain-containing protein</fullName>
    </recommendedName>
</protein>
<dbReference type="PATRIC" id="fig|1581420.6.peg.2759"/>